<evidence type="ECO:0000256" key="4">
    <source>
        <dbReference type="ARBA" id="ARBA00022813"/>
    </source>
</evidence>
<dbReference type="InterPro" id="IPR036286">
    <property type="entry name" value="LexA/Signal_pep-like_sf"/>
</dbReference>
<dbReference type="GO" id="GO:0009432">
    <property type="term" value="P:SOS response"/>
    <property type="evidence" value="ECO:0007669"/>
    <property type="project" value="UniProtKB-KW"/>
</dbReference>
<dbReference type="CDD" id="cd06529">
    <property type="entry name" value="S24_LexA-like"/>
    <property type="match status" value="1"/>
</dbReference>
<accession>A0A2S7IR77</accession>
<name>A0A2S7IR77_9BACT</name>
<comment type="similarity">
    <text evidence="1 7">Belongs to the peptidase S24 family.</text>
</comment>
<dbReference type="InterPro" id="IPR039418">
    <property type="entry name" value="LexA-like"/>
</dbReference>
<evidence type="ECO:0000256" key="1">
    <source>
        <dbReference type="ARBA" id="ARBA00007484"/>
    </source>
</evidence>
<dbReference type="Gene3D" id="2.10.109.10">
    <property type="entry name" value="Umud Fragment, subunit A"/>
    <property type="match status" value="1"/>
</dbReference>
<dbReference type="NCBIfam" id="NF007621">
    <property type="entry name" value="PRK10276.1"/>
    <property type="match status" value="1"/>
</dbReference>
<dbReference type="GO" id="GO:0006281">
    <property type="term" value="P:DNA repair"/>
    <property type="evidence" value="ECO:0007669"/>
    <property type="project" value="UniProtKB-KW"/>
</dbReference>
<evidence type="ECO:0000313" key="9">
    <source>
        <dbReference type="EMBL" id="PQA60169.1"/>
    </source>
</evidence>
<gene>
    <name evidence="9" type="ORF">C5O19_11280</name>
</gene>
<feature type="domain" description="Peptidase S24/S26A/S26B/S26C" evidence="8">
    <location>
        <begin position="26"/>
        <end position="136"/>
    </location>
</feature>
<evidence type="ECO:0000256" key="5">
    <source>
        <dbReference type="ARBA" id="ARBA00023204"/>
    </source>
</evidence>
<dbReference type="GO" id="GO:0003677">
    <property type="term" value="F:DNA binding"/>
    <property type="evidence" value="ECO:0007669"/>
    <property type="project" value="InterPro"/>
</dbReference>
<sequence>MNWASVEFFHLNTQTKEFYPLSPLPIAAGFPSPADDHREGILSLSELLIEHTASTVFAWASGRSMEGAGIYDGDLLIIDRAKTPKDGDIVIAFVNGEWTVKFYKKQGKAVALVSASQYYEPILPQPDDEWQLFGVVTFTVRDHGNRLAYKRKGGL</sequence>
<comment type="caution">
    <text evidence="9">The sequence shown here is derived from an EMBL/GenBank/DDBJ whole genome shotgun (WGS) entry which is preliminary data.</text>
</comment>
<dbReference type="AlphaFoldDB" id="A0A2S7IR77"/>
<dbReference type="RefSeq" id="WP_104712156.1">
    <property type="nucleotide sequence ID" value="NZ_PTRA01000001.1"/>
</dbReference>
<keyword evidence="3 7" id="KW-0378">Hydrolase</keyword>
<dbReference type="InterPro" id="IPR015927">
    <property type="entry name" value="Peptidase_S24_S26A/B/C"/>
</dbReference>
<reference evidence="10" key="1">
    <citation type="submission" date="2018-02" db="EMBL/GenBank/DDBJ databases">
        <title>Genome sequencing of Solimonas sp. HR-BB.</title>
        <authorList>
            <person name="Lee Y."/>
            <person name="Jeon C.O."/>
        </authorList>
    </citation>
    <scope>NUCLEOTIDE SEQUENCE [LARGE SCALE GENOMIC DNA]</scope>
    <source>
        <strain evidence="10">HR-U</strain>
    </source>
</reference>
<evidence type="ECO:0000256" key="2">
    <source>
        <dbReference type="ARBA" id="ARBA00022763"/>
    </source>
</evidence>
<dbReference type="Pfam" id="PF00717">
    <property type="entry name" value="Peptidase_S24"/>
    <property type="match status" value="1"/>
</dbReference>
<dbReference type="InterPro" id="IPR006197">
    <property type="entry name" value="Peptidase_S24_LexA"/>
</dbReference>
<evidence type="ECO:0000259" key="8">
    <source>
        <dbReference type="Pfam" id="PF00717"/>
    </source>
</evidence>
<dbReference type="GO" id="GO:0016787">
    <property type="term" value="F:hydrolase activity"/>
    <property type="evidence" value="ECO:0007669"/>
    <property type="project" value="UniProtKB-KW"/>
</dbReference>
<dbReference type="PANTHER" id="PTHR33516">
    <property type="entry name" value="LEXA REPRESSOR"/>
    <property type="match status" value="1"/>
</dbReference>
<dbReference type="InterPro" id="IPR050077">
    <property type="entry name" value="LexA_repressor"/>
</dbReference>
<keyword evidence="2" id="KW-0227">DNA damage</keyword>
<dbReference type="GO" id="GO:0006355">
    <property type="term" value="P:regulation of DNA-templated transcription"/>
    <property type="evidence" value="ECO:0007669"/>
    <property type="project" value="InterPro"/>
</dbReference>
<dbReference type="EMBL" id="PTRA01000001">
    <property type="protein sequence ID" value="PQA60169.1"/>
    <property type="molecule type" value="Genomic_DNA"/>
</dbReference>
<keyword evidence="4 7" id="KW-0068">Autocatalytic cleavage</keyword>
<dbReference type="PANTHER" id="PTHR33516:SF2">
    <property type="entry name" value="LEXA REPRESSOR-RELATED"/>
    <property type="match status" value="1"/>
</dbReference>
<keyword evidence="5" id="KW-0234">DNA repair</keyword>
<proteinExistence type="inferred from homology"/>
<keyword evidence="10" id="KW-1185">Reference proteome</keyword>
<protein>
    <recommendedName>
        <fullName evidence="8">Peptidase S24/S26A/S26B/S26C domain-containing protein</fullName>
    </recommendedName>
</protein>
<dbReference type="SUPFAM" id="SSF51306">
    <property type="entry name" value="LexA/Signal peptidase"/>
    <property type="match status" value="1"/>
</dbReference>
<dbReference type="PRINTS" id="PR00726">
    <property type="entry name" value="LEXASERPTASE"/>
</dbReference>
<evidence type="ECO:0000313" key="10">
    <source>
        <dbReference type="Proteomes" id="UP000239590"/>
    </source>
</evidence>
<evidence type="ECO:0000256" key="7">
    <source>
        <dbReference type="RuleBase" id="RU003991"/>
    </source>
</evidence>
<organism evidence="9 10">
    <name type="scientific">Siphonobacter curvatus</name>
    <dbReference type="NCBI Taxonomy" id="2094562"/>
    <lineage>
        <taxon>Bacteria</taxon>
        <taxon>Pseudomonadati</taxon>
        <taxon>Bacteroidota</taxon>
        <taxon>Cytophagia</taxon>
        <taxon>Cytophagales</taxon>
        <taxon>Cytophagaceae</taxon>
        <taxon>Siphonobacter</taxon>
    </lineage>
</organism>
<evidence type="ECO:0000256" key="3">
    <source>
        <dbReference type="ARBA" id="ARBA00022801"/>
    </source>
</evidence>
<dbReference type="Proteomes" id="UP000239590">
    <property type="component" value="Unassembled WGS sequence"/>
</dbReference>
<evidence type="ECO:0000256" key="6">
    <source>
        <dbReference type="ARBA" id="ARBA00023236"/>
    </source>
</evidence>
<keyword evidence="6" id="KW-0742">SOS response</keyword>
<dbReference type="OrthoDB" id="9787787at2"/>